<keyword evidence="2" id="KW-1185">Reference proteome</keyword>
<reference evidence="1 2" key="1">
    <citation type="journal article" date="2022" name="New Phytol.">
        <title>Ecological generalism drives hyperdiversity of secondary metabolite gene clusters in xylarialean endophytes.</title>
        <authorList>
            <person name="Franco M.E.E."/>
            <person name="Wisecaver J.H."/>
            <person name="Arnold A.E."/>
            <person name="Ju Y.M."/>
            <person name="Slot J.C."/>
            <person name="Ahrendt S."/>
            <person name="Moore L.P."/>
            <person name="Eastman K.E."/>
            <person name="Scott K."/>
            <person name="Konkel Z."/>
            <person name="Mondo S.J."/>
            <person name="Kuo A."/>
            <person name="Hayes R.D."/>
            <person name="Haridas S."/>
            <person name="Andreopoulos B."/>
            <person name="Riley R."/>
            <person name="LaButti K."/>
            <person name="Pangilinan J."/>
            <person name="Lipzen A."/>
            <person name="Amirebrahimi M."/>
            <person name="Yan J."/>
            <person name="Adam C."/>
            <person name="Keymanesh K."/>
            <person name="Ng V."/>
            <person name="Louie K."/>
            <person name="Northen T."/>
            <person name="Drula E."/>
            <person name="Henrissat B."/>
            <person name="Hsieh H.M."/>
            <person name="Youens-Clark K."/>
            <person name="Lutzoni F."/>
            <person name="Miadlikowska J."/>
            <person name="Eastwood D.C."/>
            <person name="Hamelin R.C."/>
            <person name="Grigoriev I.V."/>
            <person name="U'Ren J.M."/>
        </authorList>
    </citation>
    <scope>NUCLEOTIDE SEQUENCE [LARGE SCALE GENOMIC DNA]</scope>
    <source>
        <strain evidence="1 2">CBS 119005</strain>
    </source>
</reference>
<protein>
    <submittedName>
        <fullName evidence="1">Uncharacterized protein</fullName>
    </submittedName>
</protein>
<organism evidence="1 2">
    <name type="scientific">Hypoxylon rubiginosum</name>
    <dbReference type="NCBI Taxonomy" id="110542"/>
    <lineage>
        <taxon>Eukaryota</taxon>
        <taxon>Fungi</taxon>
        <taxon>Dikarya</taxon>
        <taxon>Ascomycota</taxon>
        <taxon>Pezizomycotina</taxon>
        <taxon>Sordariomycetes</taxon>
        <taxon>Xylariomycetidae</taxon>
        <taxon>Xylariales</taxon>
        <taxon>Hypoxylaceae</taxon>
        <taxon>Hypoxylon</taxon>
    </lineage>
</organism>
<dbReference type="Proteomes" id="UP001497700">
    <property type="component" value="Unassembled WGS sequence"/>
</dbReference>
<gene>
    <name evidence="1" type="ORF">F4820DRAFT_368466</name>
</gene>
<comment type="caution">
    <text evidence="1">The sequence shown here is derived from an EMBL/GenBank/DDBJ whole genome shotgun (WGS) entry which is preliminary data.</text>
</comment>
<evidence type="ECO:0000313" key="2">
    <source>
        <dbReference type="Proteomes" id="UP001497700"/>
    </source>
</evidence>
<accession>A0ACB9YW81</accession>
<sequence>MASLISILLISLLTQHTTGLQVTPNSPCASLCVDSTGLDFSDPNSSTTGNGDISCYDSEYSSSAKGQKFQNCMTCLQSSAFSQGSESDQSWFLYNLRYTFDYCIFGFPNATVASTPCSTSFACGDLRESLTDDNLNPEDNGYSYCPGTGPMSDDMVSKCMSCVSASDDQDYLANYLVALDAGCKQRPPTGMVIGLNDTVFSKNRVTAVDPTAEDTTNEKQSTMSVGQIVGIVAGAIVAVLAVAGFLFVRCRKRRNRSLIVGDTRNVATGQKSRHRPASSLSFRCQTHLTPKSPAFFPNPSDGIIEEEKPYASPFSALGSHPISPESPKQATWQSQSGNPRLSSFARGDNKMLPLHNIATAIPAIPDNVHYSTSPKAPFFSPTDEPASTTSTKSTSQLLPLRQYNPAEYGVTSPQLGSTPDGTFSSPTSGSTSSPLMSRAWDQRTPAWDLPPRGSSRPAGVGAWERVAAGVANKNRRTSNNGSPVETTHINFNYPPPPARR</sequence>
<name>A0ACB9YW81_9PEZI</name>
<evidence type="ECO:0000313" key="1">
    <source>
        <dbReference type="EMBL" id="KAI4863662.1"/>
    </source>
</evidence>
<dbReference type="EMBL" id="MU393500">
    <property type="protein sequence ID" value="KAI4863662.1"/>
    <property type="molecule type" value="Genomic_DNA"/>
</dbReference>
<proteinExistence type="predicted"/>